<gene>
    <name evidence="2" type="ORF">FDY95_15100</name>
</gene>
<dbReference type="PROSITE" id="PS51819">
    <property type="entry name" value="VOC"/>
    <property type="match status" value="1"/>
</dbReference>
<dbReference type="SUPFAM" id="SSF54593">
    <property type="entry name" value="Glyoxalase/Bleomycin resistance protein/Dihydroxybiphenyl dioxygenase"/>
    <property type="match status" value="1"/>
</dbReference>
<proteinExistence type="predicted"/>
<dbReference type="Proteomes" id="UP000305517">
    <property type="component" value="Unassembled WGS sequence"/>
</dbReference>
<evidence type="ECO:0000313" key="3">
    <source>
        <dbReference type="Proteomes" id="UP000305517"/>
    </source>
</evidence>
<accession>A0A5R8WP94</accession>
<comment type="caution">
    <text evidence="2">The sequence shown here is derived from an EMBL/GenBank/DDBJ whole genome shotgun (WGS) entry which is preliminary data.</text>
</comment>
<dbReference type="EMBL" id="VAJM01000006">
    <property type="protein sequence ID" value="TLM91878.1"/>
    <property type="molecule type" value="Genomic_DNA"/>
</dbReference>
<evidence type="ECO:0000313" key="2">
    <source>
        <dbReference type="EMBL" id="TLM91878.1"/>
    </source>
</evidence>
<protein>
    <recommendedName>
        <fullName evidence="1">VOC domain-containing protein</fullName>
    </recommendedName>
</protein>
<dbReference type="InterPro" id="IPR037523">
    <property type="entry name" value="VOC_core"/>
</dbReference>
<name>A0A5R8WP94_9BACT</name>
<dbReference type="AlphaFoldDB" id="A0A5R8WP94"/>
<sequence>MRILALHLLAPDMPALHHFYAAVLALPAQLTAAARRIQVGYSELIFRAAAPGTAPYYHFAFHVPHNQLDAAYAWLKARTALLPFTDGQPIADFPNWHARAFYFHDPAGNILECIARQDLPNAAAEPFSAASLLGLSEAGVVTPAVLPTAEALLAAHGIPPFHRGPRLPNFAALGDDEGLLILTETGRGWLPTARPAERHWLRIEGEQAGQPVVLEDGSGPLAR</sequence>
<dbReference type="Gene3D" id="3.10.180.10">
    <property type="entry name" value="2,3-Dihydroxybiphenyl 1,2-Dioxygenase, domain 1"/>
    <property type="match status" value="1"/>
</dbReference>
<reference evidence="2 3" key="1">
    <citation type="submission" date="2019-05" db="EMBL/GenBank/DDBJ databases">
        <title>Hymenobacter edaphi sp. nov., isolated from abandoned arsenic-contaminated farmland soil.</title>
        <authorList>
            <person name="Nie L."/>
        </authorList>
    </citation>
    <scope>NUCLEOTIDE SEQUENCE [LARGE SCALE GENOMIC DNA]</scope>
    <source>
        <strain evidence="2 3">1-3-3-8</strain>
    </source>
</reference>
<organism evidence="2 3">
    <name type="scientific">Hymenobacter jeollabukensis</name>
    <dbReference type="NCBI Taxonomy" id="2025313"/>
    <lineage>
        <taxon>Bacteria</taxon>
        <taxon>Pseudomonadati</taxon>
        <taxon>Bacteroidota</taxon>
        <taxon>Cytophagia</taxon>
        <taxon>Cytophagales</taxon>
        <taxon>Hymenobacteraceae</taxon>
        <taxon>Hymenobacter</taxon>
    </lineage>
</organism>
<dbReference type="InterPro" id="IPR029068">
    <property type="entry name" value="Glyas_Bleomycin-R_OHBP_Dase"/>
</dbReference>
<dbReference type="OrthoDB" id="192739at2"/>
<keyword evidence="3" id="KW-1185">Reference proteome</keyword>
<evidence type="ECO:0000259" key="1">
    <source>
        <dbReference type="PROSITE" id="PS51819"/>
    </source>
</evidence>
<feature type="domain" description="VOC" evidence="1">
    <location>
        <begin position="2"/>
        <end position="116"/>
    </location>
</feature>
<dbReference type="RefSeq" id="WP_138078918.1">
    <property type="nucleotide sequence ID" value="NZ_VAJM01000006.1"/>
</dbReference>